<evidence type="ECO:0000256" key="1">
    <source>
        <dbReference type="SAM" id="Phobius"/>
    </source>
</evidence>
<dbReference type="KEGG" id="slan:GV829_01645"/>
<sequence>MIGGIAGAAWRDRMLAVLGALFGILLIELAGWLAVPLLDSGLGLKLPLPAILAPLGASAVLVFAVPSSPMAQPRSVICGSVLSALVGMMVVHVVPYPELAGALAVALAILAMSLARCLHPPGGAMALLGVIGGPAVTAAGFAFPFTIVLINVATLVLAGWLFHRLSGHSYPHRAVPMPGVPVMADPLLHRDDIDLALKDMGEAYDIAMEDLEMLLQRAEFHAGQRQGHGQRAGGKAA</sequence>
<evidence type="ECO:0000259" key="2">
    <source>
        <dbReference type="Pfam" id="PF04982"/>
    </source>
</evidence>
<evidence type="ECO:0000313" key="4">
    <source>
        <dbReference type="Proteomes" id="UP000503018"/>
    </source>
</evidence>
<feature type="transmembrane region" description="Helical" evidence="1">
    <location>
        <begin position="130"/>
        <end position="162"/>
    </location>
</feature>
<dbReference type="AlphaFoldDB" id="A0A6M4AQJ7"/>
<keyword evidence="1" id="KW-0812">Transmembrane</keyword>
<dbReference type="InterPro" id="IPR058581">
    <property type="entry name" value="TM_HPP"/>
</dbReference>
<feature type="transmembrane region" description="Helical" evidence="1">
    <location>
        <begin position="76"/>
        <end position="94"/>
    </location>
</feature>
<feature type="domain" description="HPP transmembrane region" evidence="2">
    <location>
        <begin position="9"/>
        <end position="171"/>
    </location>
</feature>
<name>A0A6M4AQJ7_9SPHN</name>
<keyword evidence="1" id="KW-0472">Membrane</keyword>
<organism evidence="3 4">
    <name type="scientific">Sphingomonas lacunae</name>
    <dbReference type="NCBI Taxonomy" id="2698828"/>
    <lineage>
        <taxon>Bacteria</taxon>
        <taxon>Pseudomonadati</taxon>
        <taxon>Pseudomonadota</taxon>
        <taxon>Alphaproteobacteria</taxon>
        <taxon>Sphingomonadales</taxon>
        <taxon>Sphingomonadaceae</taxon>
        <taxon>Sphingomonas</taxon>
    </lineage>
</organism>
<evidence type="ECO:0000313" key="3">
    <source>
        <dbReference type="EMBL" id="QJQ31303.1"/>
    </source>
</evidence>
<feature type="transmembrane region" description="Helical" evidence="1">
    <location>
        <begin position="15"/>
        <end position="34"/>
    </location>
</feature>
<dbReference type="Pfam" id="PF04982">
    <property type="entry name" value="TM_HPP"/>
    <property type="match status" value="1"/>
</dbReference>
<dbReference type="PANTHER" id="PTHR33741:SF5">
    <property type="entry name" value="TRANSMEMBRANE PROTEIN DDB_G0269096-RELATED"/>
    <property type="match status" value="1"/>
</dbReference>
<protein>
    <submittedName>
        <fullName evidence="3">HPP family protein</fullName>
    </submittedName>
</protein>
<gene>
    <name evidence="3" type="ORF">GV829_01645</name>
</gene>
<feature type="transmembrane region" description="Helical" evidence="1">
    <location>
        <begin position="100"/>
        <end position="118"/>
    </location>
</feature>
<feature type="transmembrane region" description="Helical" evidence="1">
    <location>
        <begin position="46"/>
        <end position="64"/>
    </location>
</feature>
<proteinExistence type="predicted"/>
<dbReference type="RefSeq" id="WP_169943520.1">
    <property type="nucleotide sequence ID" value="NZ_CP053015.1"/>
</dbReference>
<dbReference type="InterPro" id="IPR007065">
    <property type="entry name" value="HPP"/>
</dbReference>
<reference evidence="3 4" key="1">
    <citation type="submission" date="2020-01" db="EMBL/GenBank/DDBJ databases">
        <title>Sphingomonas sp. strain CSW-10.</title>
        <authorList>
            <person name="Chen W.-M."/>
        </authorList>
    </citation>
    <scope>NUCLEOTIDE SEQUENCE [LARGE SCALE GENOMIC DNA]</scope>
    <source>
        <strain evidence="3 4">CSW-10</strain>
    </source>
</reference>
<keyword evidence="4" id="KW-1185">Reference proteome</keyword>
<dbReference type="PANTHER" id="PTHR33741">
    <property type="entry name" value="TRANSMEMBRANE PROTEIN DDB_G0269096-RELATED"/>
    <property type="match status" value="1"/>
</dbReference>
<keyword evidence="1" id="KW-1133">Transmembrane helix</keyword>
<accession>A0A6M4AQJ7</accession>
<dbReference type="EMBL" id="CP053015">
    <property type="protein sequence ID" value="QJQ31303.1"/>
    <property type="molecule type" value="Genomic_DNA"/>
</dbReference>
<dbReference type="Proteomes" id="UP000503018">
    <property type="component" value="Chromosome"/>
</dbReference>